<dbReference type="EMBL" id="CAAALY010245097">
    <property type="protein sequence ID" value="VEL33058.1"/>
    <property type="molecule type" value="Genomic_DNA"/>
</dbReference>
<reference evidence="2" key="1">
    <citation type="submission" date="2018-11" db="EMBL/GenBank/DDBJ databases">
        <authorList>
            <consortium name="Pathogen Informatics"/>
        </authorList>
    </citation>
    <scope>NUCLEOTIDE SEQUENCE</scope>
</reference>
<evidence type="ECO:0000313" key="2">
    <source>
        <dbReference type="EMBL" id="VEL33058.1"/>
    </source>
</evidence>
<protein>
    <submittedName>
        <fullName evidence="2">Uncharacterized protein</fullName>
    </submittedName>
</protein>
<proteinExistence type="predicted"/>
<comment type="caution">
    <text evidence="2">The sequence shown here is derived from an EMBL/GenBank/DDBJ whole genome shotgun (WGS) entry which is preliminary data.</text>
</comment>
<keyword evidence="3" id="KW-1185">Reference proteome</keyword>
<dbReference type="Proteomes" id="UP000784294">
    <property type="component" value="Unassembled WGS sequence"/>
</dbReference>
<feature type="region of interest" description="Disordered" evidence="1">
    <location>
        <begin position="119"/>
        <end position="148"/>
    </location>
</feature>
<evidence type="ECO:0000256" key="1">
    <source>
        <dbReference type="SAM" id="MobiDB-lite"/>
    </source>
</evidence>
<name>A0A448XBN1_9PLAT</name>
<accession>A0A448XBN1</accession>
<gene>
    <name evidence="2" type="ORF">PXEA_LOCUS26498</name>
</gene>
<dbReference type="AlphaFoldDB" id="A0A448XBN1"/>
<evidence type="ECO:0000313" key="3">
    <source>
        <dbReference type="Proteomes" id="UP000784294"/>
    </source>
</evidence>
<sequence>MGIFRAIRSQSSESTGAITDLGLTNKQGKSEYSFSLFKWMEQSEAVVVFLTQFLFKRRVLIFYSRLLSCSRRSQPSPKNIVPTSQPVEQEPDLIVDDVTKEWQRGDDNIDLAIKDTFEERSSQSSSRVLAIKETESDSSQEHEVKVTR</sequence>
<organism evidence="2 3">
    <name type="scientific">Protopolystoma xenopodis</name>
    <dbReference type="NCBI Taxonomy" id="117903"/>
    <lineage>
        <taxon>Eukaryota</taxon>
        <taxon>Metazoa</taxon>
        <taxon>Spiralia</taxon>
        <taxon>Lophotrochozoa</taxon>
        <taxon>Platyhelminthes</taxon>
        <taxon>Monogenea</taxon>
        <taxon>Polyopisthocotylea</taxon>
        <taxon>Polystomatidea</taxon>
        <taxon>Polystomatidae</taxon>
        <taxon>Protopolystoma</taxon>
    </lineage>
</organism>
<feature type="compositionally biased region" description="Basic and acidic residues" evidence="1">
    <location>
        <begin position="130"/>
        <end position="148"/>
    </location>
</feature>